<evidence type="ECO:0000256" key="5">
    <source>
        <dbReference type="ARBA" id="ARBA00022741"/>
    </source>
</evidence>
<dbReference type="SUPFAM" id="SSF69572">
    <property type="entry name" value="Activating enzymes of the ubiquitin-like proteins"/>
    <property type="match status" value="1"/>
</dbReference>
<dbReference type="Pfam" id="PF08825">
    <property type="entry name" value="E2_bind"/>
    <property type="match status" value="1"/>
</dbReference>
<dbReference type="InterPro" id="IPR000594">
    <property type="entry name" value="ThiF_NAD_FAD-bd"/>
</dbReference>
<dbReference type="Pfam" id="PF00899">
    <property type="entry name" value="ThiF"/>
    <property type="match status" value="2"/>
</dbReference>
<dbReference type="InterPro" id="IPR014929">
    <property type="entry name" value="E2-binding"/>
</dbReference>
<dbReference type="EMBL" id="CAJOBA010036715">
    <property type="protein sequence ID" value="CAF4028113.1"/>
    <property type="molecule type" value="Genomic_DNA"/>
</dbReference>
<evidence type="ECO:0000256" key="11">
    <source>
        <dbReference type="SAM" id="MobiDB-lite"/>
    </source>
</evidence>
<dbReference type="GO" id="GO:0019781">
    <property type="term" value="F:NEDD8 activating enzyme activity"/>
    <property type="evidence" value="ECO:0007669"/>
    <property type="project" value="UniProtKB-UniRule"/>
</dbReference>
<keyword evidence="5 10" id="KW-0547">Nucleotide-binding</keyword>
<dbReference type="InterPro" id="IPR035985">
    <property type="entry name" value="Ubiquitin-activating_enz"/>
</dbReference>
<evidence type="ECO:0000256" key="7">
    <source>
        <dbReference type="ARBA" id="ARBA00022840"/>
    </source>
</evidence>
<dbReference type="EMBL" id="CAJNOK010015175">
    <property type="protein sequence ID" value="CAF1220000.1"/>
    <property type="molecule type" value="Genomic_DNA"/>
</dbReference>
<organism evidence="13 15">
    <name type="scientific">Didymodactylos carnosus</name>
    <dbReference type="NCBI Taxonomy" id="1234261"/>
    <lineage>
        <taxon>Eukaryota</taxon>
        <taxon>Metazoa</taxon>
        <taxon>Spiralia</taxon>
        <taxon>Gnathifera</taxon>
        <taxon>Rotifera</taxon>
        <taxon>Eurotatoria</taxon>
        <taxon>Bdelloidea</taxon>
        <taxon>Philodinida</taxon>
        <taxon>Philodinidae</taxon>
        <taxon>Didymodactylos</taxon>
    </lineage>
</organism>
<keyword evidence="7 10" id="KW-0067">ATP-binding</keyword>
<gene>
    <name evidence="13" type="ORF">OVA965_LOCUS24871</name>
    <name evidence="14" type="ORF">TMI583_LOCUS25596</name>
</gene>
<comment type="function">
    <text evidence="10">Catalytic subunit of the dimeric E1 enzyme, which activates NEDD8.</text>
</comment>
<dbReference type="FunFam" id="3.50.50.80:FF:000002">
    <property type="entry name" value="SUMO-activating enzyme subunit 2"/>
    <property type="match status" value="1"/>
</dbReference>
<evidence type="ECO:0000256" key="3">
    <source>
        <dbReference type="ARBA" id="ARBA00015203"/>
    </source>
</evidence>
<keyword evidence="6 10" id="KW-0833">Ubl conjugation pathway</keyword>
<protein>
    <recommendedName>
        <fullName evidence="3 10">NEDD8-activating enzyme E1 catalytic subunit</fullName>
        <ecNumber evidence="8 10">6.2.1.64</ecNumber>
    </recommendedName>
</protein>
<evidence type="ECO:0000256" key="2">
    <source>
        <dbReference type="ARBA" id="ARBA00006310"/>
    </source>
</evidence>
<comment type="pathway">
    <text evidence="1 10">Protein modification; protein neddylation.</text>
</comment>
<dbReference type="FunFam" id="1.10.10.520:FF:000001">
    <property type="entry name" value="NEDD8-activating enzyme E1 catalytic subunit"/>
    <property type="match status" value="1"/>
</dbReference>
<dbReference type="Proteomes" id="UP000682733">
    <property type="component" value="Unassembled WGS sequence"/>
</dbReference>
<name>A0A8S2EGF7_9BILA</name>
<dbReference type="GO" id="GO:0045116">
    <property type="term" value="P:protein neddylation"/>
    <property type="evidence" value="ECO:0007669"/>
    <property type="project" value="UniProtKB-UniRule"/>
</dbReference>
<evidence type="ECO:0000256" key="10">
    <source>
        <dbReference type="RuleBase" id="RU368009"/>
    </source>
</evidence>
<evidence type="ECO:0000256" key="1">
    <source>
        <dbReference type="ARBA" id="ARBA00005032"/>
    </source>
</evidence>
<dbReference type="GO" id="GO:0005634">
    <property type="term" value="C:nucleus"/>
    <property type="evidence" value="ECO:0007669"/>
    <property type="project" value="TreeGrafter"/>
</dbReference>
<keyword evidence="4 10" id="KW-0436">Ligase</keyword>
<feature type="domain" description="E2 binding" evidence="12">
    <location>
        <begin position="305"/>
        <end position="390"/>
    </location>
</feature>
<dbReference type="GO" id="GO:0005737">
    <property type="term" value="C:cytoplasm"/>
    <property type="evidence" value="ECO:0007669"/>
    <property type="project" value="TreeGrafter"/>
</dbReference>
<evidence type="ECO:0000256" key="8">
    <source>
        <dbReference type="ARBA" id="ARBA00023624"/>
    </source>
</evidence>
<dbReference type="Gene3D" id="1.10.10.520">
    <property type="entry name" value="Ubiquitin activating enzymes (Uba3). Chain: B, domain 2"/>
    <property type="match status" value="1"/>
</dbReference>
<accession>A0A8S2EGF7</accession>
<comment type="caution">
    <text evidence="13">The sequence shown here is derived from an EMBL/GenBank/DDBJ whole genome shotgun (WGS) entry which is preliminary data.</text>
</comment>
<comment type="similarity">
    <text evidence="2 10">Belongs to the ubiquitin-activating E1 family. UBA3 subfamily.</text>
</comment>
<dbReference type="Gene3D" id="3.10.20.260">
    <property type="entry name" value="NEDD8-activating enzyme E1, catalytic subunit"/>
    <property type="match status" value="1"/>
</dbReference>
<evidence type="ECO:0000256" key="4">
    <source>
        <dbReference type="ARBA" id="ARBA00022598"/>
    </source>
</evidence>
<evidence type="ECO:0000256" key="6">
    <source>
        <dbReference type="ARBA" id="ARBA00022786"/>
    </source>
</evidence>
<dbReference type="PANTHER" id="PTHR10953">
    <property type="entry name" value="UBIQUITIN-ACTIVATING ENZYME E1"/>
    <property type="match status" value="1"/>
</dbReference>
<dbReference type="PANTHER" id="PTHR10953:SF6">
    <property type="entry name" value="NEDD8-ACTIVATING ENZYME E1 CATALYTIC SUBUNIT"/>
    <property type="match status" value="1"/>
</dbReference>
<dbReference type="InterPro" id="IPR037078">
    <property type="entry name" value="NEDD8-ac_enz1_catalyticsu_C"/>
</dbReference>
<evidence type="ECO:0000313" key="15">
    <source>
        <dbReference type="Proteomes" id="UP000677228"/>
    </source>
</evidence>
<dbReference type="AlphaFoldDB" id="A0A8S2EGF7"/>
<dbReference type="GO" id="GO:0005524">
    <property type="term" value="F:ATP binding"/>
    <property type="evidence" value="ECO:0007669"/>
    <property type="project" value="UniProtKB-UniRule"/>
</dbReference>
<reference evidence="13" key="1">
    <citation type="submission" date="2021-02" db="EMBL/GenBank/DDBJ databases">
        <authorList>
            <person name="Nowell W R."/>
        </authorList>
    </citation>
    <scope>NUCLEOTIDE SEQUENCE</scope>
</reference>
<proteinExistence type="inferred from homology"/>
<sequence length="461" mass="52598">MKRIHQWSHIRRVLERPGPFSDPAFEPSTEILPFLESMKILIIGAGGLGCELLKDLALMGFRQISIIDMDTIDLANLNRQFLFKFKDIGKPKAEVAAKFIMNRIPACKVTLLTYDDETNQVDPSTIIPLVDGGTEGFKGNARVIYPGITACIECNLDLFPPQVAYPMCTLANQPRLPEHCVEWVTVLHWKEHNPFGKDVRIDGDSVQHIQWIYERALERAKTYKITGITFRFTQGVVKRIIPAVASTNAIVASISATEVFKLATRSVILMNNYTIFNDIEGIYTYTFEAEKKSNCPVCSTIPQKIELNETSKLQEVLDTLIERYNLISPGITTADNEGQNRTLYMISTQQFEEITKPNLNKTLQEKSFIKIEQLYAQTSKDDNELENLFKNIAWNLEDLEKLNQLPQNNNDDELSQSHHKEIEDENVSLPILDDKISNEFDEEAEDKTLLKREFTHPLETL</sequence>
<dbReference type="Gene3D" id="3.40.50.720">
    <property type="entry name" value="NAD(P)-binding Rossmann-like Domain"/>
    <property type="match status" value="2"/>
</dbReference>
<dbReference type="EC" id="6.2.1.64" evidence="8 10"/>
<evidence type="ECO:0000313" key="13">
    <source>
        <dbReference type="EMBL" id="CAF1220000.1"/>
    </source>
</evidence>
<evidence type="ECO:0000256" key="9">
    <source>
        <dbReference type="ARBA" id="ARBA00024626"/>
    </source>
</evidence>
<dbReference type="InterPro" id="IPR045886">
    <property type="entry name" value="ThiF/MoeB/HesA"/>
</dbReference>
<comment type="catalytic activity">
    <reaction evidence="9 10">
        <text>ATP + [NEDD8 protein] + [E1 NEDD8-activating enzyme]-L-cysteine = AMP + diphosphate + [E1 NEDD8-activating enzyme]-S-[NEDD8 protein]-yl-L-cysteine.</text>
        <dbReference type="EC" id="6.2.1.64"/>
    </reaction>
</comment>
<evidence type="ECO:0000313" key="14">
    <source>
        <dbReference type="EMBL" id="CAF4028113.1"/>
    </source>
</evidence>
<dbReference type="SMART" id="SM01181">
    <property type="entry name" value="E2_bind"/>
    <property type="match status" value="1"/>
</dbReference>
<evidence type="ECO:0000259" key="12">
    <source>
        <dbReference type="SMART" id="SM01181"/>
    </source>
</evidence>
<dbReference type="Proteomes" id="UP000677228">
    <property type="component" value="Unassembled WGS sequence"/>
</dbReference>
<dbReference type="InterPro" id="IPR023318">
    <property type="entry name" value="Ub_act_enz_dom_a_sf"/>
</dbReference>
<feature type="region of interest" description="Disordered" evidence="11">
    <location>
        <begin position="405"/>
        <end position="426"/>
    </location>
</feature>